<feature type="transmembrane region" description="Helical" evidence="7">
    <location>
        <begin position="291"/>
        <end position="312"/>
    </location>
</feature>
<name>A0A8T0DBR4_9TREM</name>
<protein>
    <recommendedName>
        <fullName evidence="10">MFS transporter, OFA family, oxalate/formate antiporter</fullName>
    </recommendedName>
</protein>
<feature type="transmembrane region" description="Helical" evidence="7">
    <location>
        <begin position="386"/>
        <end position="411"/>
    </location>
</feature>
<evidence type="ECO:0000313" key="9">
    <source>
        <dbReference type="Proteomes" id="UP000699462"/>
    </source>
</evidence>
<dbReference type="GO" id="GO:0022857">
    <property type="term" value="F:transmembrane transporter activity"/>
    <property type="evidence" value="ECO:0007669"/>
    <property type="project" value="InterPro"/>
</dbReference>
<proteinExistence type="predicted"/>
<dbReference type="PANTHER" id="PTHR43385">
    <property type="entry name" value="RIBOFLAVIN TRANSPORTER RIBJ"/>
    <property type="match status" value="1"/>
</dbReference>
<dbReference type="Proteomes" id="UP000699462">
    <property type="component" value="Unassembled WGS sequence"/>
</dbReference>
<evidence type="ECO:0000256" key="7">
    <source>
        <dbReference type="SAM" id="Phobius"/>
    </source>
</evidence>
<feature type="transmembrane region" description="Helical" evidence="7">
    <location>
        <begin position="423"/>
        <end position="442"/>
    </location>
</feature>
<feature type="transmembrane region" description="Helical" evidence="7">
    <location>
        <begin position="53"/>
        <end position="72"/>
    </location>
</feature>
<keyword evidence="3 7" id="KW-0812">Transmembrane</keyword>
<evidence type="ECO:0000256" key="1">
    <source>
        <dbReference type="ARBA" id="ARBA00004141"/>
    </source>
</evidence>
<feature type="region of interest" description="Disordered" evidence="6">
    <location>
        <begin position="222"/>
        <end position="265"/>
    </location>
</feature>
<evidence type="ECO:0000256" key="3">
    <source>
        <dbReference type="ARBA" id="ARBA00022692"/>
    </source>
</evidence>
<comment type="caution">
    <text evidence="8">The sequence shown here is derived from an EMBL/GenBank/DDBJ whole genome shotgun (WGS) entry which is preliminary data.</text>
</comment>
<dbReference type="Pfam" id="PF07690">
    <property type="entry name" value="MFS_1"/>
    <property type="match status" value="1"/>
</dbReference>
<feature type="transmembrane region" description="Helical" evidence="7">
    <location>
        <begin position="107"/>
        <end position="131"/>
    </location>
</feature>
<feature type="transmembrane region" description="Helical" evidence="7">
    <location>
        <begin position="143"/>
        <end position="162"/>
    </location>
</feature>
<dbReference type="SUPFAM" id="SSF103473">
    <property type="entry name" value="MFS general substrate transporter"/>
    <property type="match status" value="1"/>
</dbReference>
<sequence length="510" mass="56099">MRKQEVFYGILAVIGGILIHFTFGHFYTIVANMVTYIMGYTIDRVQPNVNEKLAIWLSALALGVQGISMPLGGMAAEKLGFRVVVGASCLLVSGGVLLTYITVQKSFIGVIITYSLMKGAGLGFGYSVVLAVATTWFPARRGLVVGMIVGGFGLGALIFTPIQTAYINPDNVKVNNVTRQMTDPAVLDRVPSAFLMLGGILLGLQVIGFILLRPKPVSTTELEDKKVEDGKKKDTGDLDNATGMESEGMLKEKSEDSLKGSRAARIDRSYRDDEVEEENLQPKQVIRRLDFYLLWLVMFCNIIPITIITSIYKYFGQEYISDDFFLSSVATVSALFNCGGRIMWGAIVDKISFKIPLCVMLFLWSLILITFPHLSLFEGVMLKSLYTIWVCLLFLSLSGVFVMMPAATGILFGPANLAVNYGLVFNAFAAGSLVCGVITTLVEAKNAYLVQFTGCGCVCLIALFTALWIEDRKMSRKWNICRWCTSQCKSLRGGDTRAAQESVKLDRLEN</sequence>
<dbReference type="AlphaFoldDB" id="A0A8T0DBR4"/>
<evidence type="ECO:0000256" key="2">
    <source>
        <dbReference type="ARBA" id="ARBA00022448"/>
    </source>
</evidence>
<dbReference type="GO" id="GO:0016020">
    <property type="term" value="C:membrane"/>
    <property type="evidence" value="ECO:0007669"/>
    <property type="project" value="UniProtKB-SubCell"/>
</dbReference>
<dbReference type="PANTHER" id="PTHR43385:SF1">
    <property type="entry name" value="RIBOFLAVIN TRANSPORTER RIBJ"/>
    <property type="match status" value="1"/>
</dbReference>
<accession>A0A8T0DBR4</accession>
<evidence type="ECO:0000256" key="5">
    <source>
        <dbReference type="ARBA" id="ARBA00023136"/>
    </source>
</evidence>
<feature type="transmembrane region" description="Helical" evidence="7">
    <location>
        <begin position="7"/>
        <end position="33"/>
    </location>
</feature>
<feature type="compositionally biased region" description="Basic and acidic residues" evidence="6">
    <location>
        <begin position="222"/>
        <end position="236"/>
    </location>
</feature>
<evidence type="ECO:0000313" key="8">
    <source>
        <dbReference type="EMBL" id="KAF8564167.1"/>
    </source>
</evidence>
<keyword evidence="4 7" id="KW-1133">Transmembrane helix</keyword>
<feature type="transmembrane region" description="Helical" evidence="7">
    <location>
        <begin position="193"/>
        <end position="212"/>
    </location>
</feature>
<feature type="transmembrane region" description="Helical" evidence="7">
    <location>
        <begin position="79"/>
        <end position="101"/>
    </location>
</feature>
<organism evidence="8 9">
    <name type="scientific">Paragonimus westermani</name>
    <dbReference type="NCBI Taxonomy" id="34504"/>
    <lineage>
        <taxon>Eukaryota</taxon>
        <taxon>Metazoa</taxon>
        <taxon>Spiralia</taxon>
        <taxon>Lophotrochozoa</taxon>
        <taxon>Platyhelminthes</taxon>
        <taxon>Trematoda</taxon>
        <taxon>Digenea</taxon>
        <taxon>Plagiorchiida</taxon>
        <taxon>Troglotremata</taxon>
        <taxon>Troglotrematidae</taxon>
        <taxon>Paragonimus</taxon>
    </lineage>
</organism>
<evidence type="ECO:0000256" key="4">
    <source>
        <dbReference type="ARBA" id="ARBA00022989"/>
    </source>
</evidence>
<keyword evidence="9" id="KW-1185">Reference proteome</keyword>
<dbReference type="OrthoDB" id="410267at2759"/>
<feature type="transmembrane region" description="Helical" evidence="7">
    <location>
        <begin position="324"/>
        <end position="343"/>
    </location>
</feature>
<evidence type="ECO:0008006" key="10">
    <source>
        <dbReference type="Google" id="ProtNLM"/>
    </source>
</evidence>
<feature type="compositionally biased region" description="Basic and acidic residues" evidence="6">
    <location>
        <begin position="248"/>
        <end position="265"/>
    </location>
</feature>
<keyword evidence="2" id="KW-0813">Transport</keyword>
<feature type="transmembrane region" description="Helical" evidence="7">
    <location>
        <begin position="448"/>
        <end position="469"/>
    </location>
</feature>
<comment type="subcellular location">
    <subcellularLocation>
        <location evidence="1">Membrane</location>
        <topology evidence="1">Multi-pass membrane protein</topology>
    </subcellularLocation>
</comment>
<dbReference type="InterPro" id="IPR052983">
    <property type="entry name" value="MFS_Riboflavin_Transporter"/>
</dbReference>
<dbReference type="EMBL" id="JTDF01009478">
    <property type="protein sequence ID" value="KAF8564167.1"/>
    <property type="molecule type" value="Genomic_DNA"/>
</dbReference>
<dbReference type="Gene3D" id="1.20.1250.20">
    <property type="entry name" value="MFS general substrate transporter like domains"/>
    <property type="match status" value="2"/>
</dbReference>
<evidence type="ECO:0000256" key="6">
    <source>
        <dbReference type="SAM" id="MobiDB-lite"/>
    </source>
</evidence>
<gene>
    <name evidence="8" type="ORF">P879_05296</name>
</gene>
<dbReference type="InterPro" id="IPR011701">
    <property type="entry name" value="MFS"/>
</dbReference>
<dbReference type="InterPro" id="IPR036259">
    <property type="entry name" value="MFS_trans_sf"/>
</dbReference>
<reference evidence="8 9" key="1">
    <citation type="submission" date="2019-07" db="EMBL/GenBank/DDBJ databases">
        <title>Annotation for the trematode Paragonimus westermani.</title>
        <authorList>
            <person name="Choi Y.-J."/>
        </authorList>
    </citation>
    <scope>NUCLEOTIDE SEQUENCE [LARGE SCALE GENOMIC DNA]</scope>
    <source>
        <strain evidence="8">180907_Pwestermani</strain>
    </source>
</reference>
<feature type="transmembrane region" description="Helical" evidence="7">
    <location>
        <begin position="355"/>
        <end position="374"/>
    </location>
</feature>
<keyword evidence="5 7" id="KW-0472">Membrane</keyword>